<dbReference type="Proteomes" id="UP000265566">
    <property type="component" value="Chromosome 1"/>
</dbReference>
<gene>
    <name evidence="6" type="ORF">MtrunA17_Chr1g0194791</name>
</gene>
<dbReference type="InterPro" id="IPR036093">
    <property type="entry name" value="NAC_dom_sf"/>
</dbReference>
<evidence type="ECO:0000313" key="6">
    <source>
        <dbReference type="EMBL" id="RHN81044.1"/>
    </source>
</evidence>
<name>A0A396JUV0_MEDTR</name>
<evidence type="ECO:0000256" key="2">
    <source>
        <dbReference type="ARBA" id="ARBA00023125"/>
    </source>
</evidence>
<evidence type="ECO:0000256" key="4">
    <source>
        <dbReference type="ARBA" id="ARBA00023242"/>
    </source>
</evidence>
<keyword evidence="3" id="KW-0804">Transcription</keyword>
<dbReference type="Pfam" id="PF02365">
    <property type="entry name" value="NAM"/>
    <property type="match status" value="1"/>
</dbReference>
<keyword evidence="4" id="KW-0539">Nucleus</keyword>
<dbReference type="Gene3D" id="2.170.150.80">
    <property type="entry name" value="NAC domain"/>
    <property type="match status" value="1"/>
</dbReference>
<dbReference type="AlphaFoldDB" id="A0A396JUV0"/>
<evidence type="ECO:0000256" key="3">
    <source>
        <dbReference type="ARBA" id="ARBA00023163"/>
    </source>
</evidence>
<dbReference type="Gramene" id="rna5038">
    <property type="protein sequence ID" value="RHN81044.1"/>
    <property type="gene ID" value="gene5038"/>
</dbReference>
<dbReference type="GO" id="GO:0006355">
    <property type="term" value="P:regulation of DNA-templated transcription"/>
    <property type="evidence" value="ECO:0007669"/>
    <property type="project" value="InterPro"/>
</dbReference>
<dbReference type="PROSITE" id="PS51005">
    <property type="entry name" value="NAC"/>
    <property type="match status" value="1"/>
</dbReference>
<comment type="caution">
    <text evidence="6">The sequence shown here is derived from an EMBL/GenBank/DDBJ whole genome shotgun (WGS) entry which is preliminary data.</text>
</comment>
<keyword evidence="1" id="KW-0805">Transcription regulation</keyword>
<dbReference type="PANTHER" id="PTHR31744">
    <property type="entry name" value="PROTEIN CUP-SHAPED COTYLEDON 2-RELATED"/>
    <property type="match status" value="1"/>
</dbReference>
<evidence type="ECO:0000259" key="5">
    <source>
        <dbReference type="PROSITE" id="PS51005"/>
    </source>
</evidence>
<dbReference type="InterPro" id="IPR003441">
    <property type="entry name" value="NAC-dom"/>
</dbReference>
<sequence>MYYCEVMYVRTTIFFFLFKNPNPHFSDQNHFFSLFFIPQRSMSLYQAPGFRFHPTDEEIVCFYLKRKLTGKLPPCFDHLAFIDIYKFEPWDLPRLFNDDFNV</sequence>
<dbReference type="EMBL" id="PSQE01000001">
    <property type="protein sequence ID" value="RHN81044.1"/>
    <property type="molecule type" value="Genomic_DNA"/>
</dbReference>
<dbReference type="GO" id="GO:0003677">
    <property type="term" value="F:DNA binding"/>
    <property type="evidence" value="ECO:0007669"/>
    <property type="project" value="UniProtKB-KW"/>
</dbReference>
<reference evidence="6" key="1">
    <citation type="journal article" date="2018" name="Nat. Plants">
        <title>Whole-genome landscape of Medicago truncatula symbiotic genes.</title>
        <authorList>
            <person name="Pecrix Y."/>
            <person name="Gamas P."/>
            <person name="Carrere S."/>
        </authorList>
    </citation>
    <scope>NUCLEOTIDE SEQUENCE</scope>
    <source>
        <tissue evidence="6">Leaves</tissue>
    </source>
</reference>
<dbReference type="SUPFAM" id="SSF101941">
    <property type="entry name" value="NAC domain"/>
    <property type="match status" value="1"/>
</dbReference>
<organism evidence="6">
    <name type="scientific">Medicago truncatula</name>
    <name type="common">Barrel medic</name>
    <name type="synonym">Medicago tribuloides</name>
    <dbReference type="NCBI Taxonomy" id="3880"/>
    <lineage>
        <taxon>Eukaryota</taxon>
        <taxon>Viridiplantae</taxon>
        <taxon>Streptophyta</taxon>
        <taxon>Embryophyta</taxon>
        <taxon>Tracheophyta</taxon>
        <taxon>Spermatophyta</taxon>
        <taxon>Magnoliopsida</taxon>
        <taxon>eudicotyledons</taxon>
        <taxon>Gunneridae</taxon>
        <taxon>Pentapetalae</taxon>
        <taxon>rosids</taxon>
        <taxon>fabids</taxon>
        <taxon>Fabales</taxon>
        <taxon>Fabaceae</taxon>
        <taxon>Papilionoideae</taxon>
        <taxon>50 kb inversion clade</taxon>
        <taxon>NPAAA clade</taxon>
        <taxon>Hologalegina</taxon>
        <taxon>IRL clade</taxon>
        <taxon>Trifolieae</taxon>
        <taxon>Medicago</taxon>
    </lineage>
</organism>
<evidence type="ECO:0000256" key="1">
    <source>
        <dbReference type="ARBA" id="ARBA00023015"/>
    </source>
</evidence>
<proteinExistence type="predicted"/>
<protein>
    <submittedName>
        <fullName evidence="6">Putative transcription factor NAM family</fullName>
    </submittedName>
</protein>
<keyword evidence="2" id="KW-0238">DNA-binding</keyword>
<feature type="domain" description="NAC" evidence="5">
    <location>
        <begin position="46"/>
        <end position="102"/>
    </location>
</feature>
<accession>A0A396JUV0</accession>